<dbReference type="InterPro" id="IPR018300">
    <property type="entry name" value="Aminotrans_IV_CS"/>
</dbReference>
<comment type="catalytic activity">
    <reaction evidence="14 16">
        <text>L-leucine + 2-oxoglutarate = 4-methyl-2-oxopentanoate + L-glutamate</text>
        <dbReference type="Rhea" id="RHEA:18321"/>
        <dbReference type="ChEBI" id="CHEBI:16810"/>
        <dbReference type="ChEBI" id="CHEBI:17865"/>
        <dbReference type="ChEBI" id="CHEBI:29985"/>
        <dbReference type="ChEBI" id="CHEBI:57427"/>
        <dbReference type="EC" id="2.6.1.42"/>
    </reaction>
</comment>
<dbReference type="InterPro" id="IPR001544">
    <property type="entry name" value="Aminotrans_IV"/>
</dbReference>
<protein>
    <recommendedName>
        <fullName evidence="16">Branched-chain-amino-acid aminotransferase</fullName>
        <shortName evidence="16">BCAT</shortName>
        <ecNumber evidence="16">2.6.1.42</ecNumber>
    </recommendedName>
</protein>
<dbReference type="InterPro" id="IPR043132">
    <property type="entry name" value="BCAT-like_C"/>
</dbReference>
<comment type="pathway">
    <text evidence="4 16">Amino-acid biosynthesis; L-valine biosynthesis; L-valine from pyruvate: step 4/4.</text>
</comment>
<comment type="cofactor">
    <cofactor evidence="1 16">
        <name>pyridoxal 5'-phosphate</name>
        <dbReference type="ChEBI" id="CHEBI:597326"/>
    </cofactor>
</comment>
<evidence type="ECO:0000256" key="14">
    <source>
        <dbReference type="ARBA" id="ARBA00049229"/>
    </source>
</evidence>
<evidence type="ECO:0000256" key="13">
    <source>
        <dbReference type="ARBA" id="ARBA00048798"/>
    </source>
</evidence>
<evidence type="ECO:0000256" key="5">
    <source>
        <dbReference type="ARBA" id="ARBA00005072"/>
    </source>
</evidence>
<sequence>MSELLIYINGDCVPRSEARVSVYDHGFLYGDGVFESIKAYNGRVFKLKEHVDRLYDSAKAIAMDIYLTKDEMTEVILETLRKNNLKDAYVRLVVSRGIGDLGLDPRKCEKPNIIVIAQGWGAMYGNRYEAGIIGVSVCVRRNAPDVLSPNIKSLNYLNNILAKIEANEKGGDEAIFLDQNGFVCEGSADNIFVVKNGKVYTPLTISNLKGITRATVIEVLDQMGYETIEANLGLFDLYTADEIFVTGTLAEMAPLIKVDGRLIGDGKPGPIAKKLARGLKEVTANSGTPIYS</sequence>
<comment type="catalytic activity">
    <reaction evidence="13 16">
        <text>L-isoleucine + 2-oxoglutarate = (S)-3-methyl-2-oxopentanoate + L-glutamate</text>
        <dbReference type="Rhea" id="RHEA:24801"/>
        <dbReference type="ChEBI" id="CHEBI:16810"/>
        <dbReference type="ChEBI" id="CHEBI:29985"/>
        <dbReference type="ChEBI" id="CHEBI:35146"/>
        <dbReference type="ChEBI" id="CHEBI:58045"/>
        <dbReference type="EC" id="2.6.1.42"/>
    </reaction>
</comment>
<keyword evidence="18" id="KW-1185">Reference proteome</keyword>
<dbReference type="GeneID" id="24826785"/>
<evidence type="ECO:0000256" key="4">
    <source>
        <dbReference type="ARBA" id="ARBA00004931"/>
    </source>
</evidence>
<comment type="similarity">
    <text evidence="6 15">Belongs to the class-IV pyridoxal-phosphate-dependent aminotransferase family.</text>
</comment>
<dbReference type="PROSITE" id="PS00770">
    <property type="entry name" value="AA_TRANSFER_CLASS_4"/>
    <property type="match status" value="1"/>
</dbReference>
<accession>A0A0E3Q5G1</accession>
<dbReference type="NCBIfam" id="TIGR01122">
    <property type="entry name" value="ilvE_I"/>
    <property type="match status" value="1"/>
</dbReference>
<evidence type="ECO:0000256" key="10">
    <source>
        <dbReference type="ARBA" id="ARBA00022898"/>
    </source>
</evidence>
<evidence type="ECO:0000256" key="1">
    <source>
        <dbReference type="ARBA" id="ARBA00001933"/>
    </source>
</evidence>
<gene>
    <name evidence="16" type="primary">ilvE</name>
    <name evidence="17" type="ORF">MSVAZ_1373</name>
</gene>
<dbReference type="InterPro" id="IPR050571">
    <property type="entry name" value="Class-IV_PLP-Dep_Aminotrnsfr"/>
</dbReference>
<dbReference type="InterPro" id="IPR005785">
    <property type="entry name" value="B_amino_transI"/>
</dbReference>
<evidence type="ECO:0000313" key="18">
    <source>
        <dbReference type="Proteomes" id="UP000033096"/>
    </source>
</evidence>
<dbReference type="SUPFAM" id="SSF56752">
    <property type="entry name" value="D-aminoacid aminotransferase-like PLP-dependent enzymes"/>
    <property type="match status" value="1"/>
</dbReference>
<dbReference type="PANTHER" id="PTHR42743">
    <property type="entry name" value="AMINO-ACID AMINOTRANSFERASE"/>
    <property type="match status" value="1"/>
</dbReference>
<evidence type="ECO:0000256" key="11">
    <source>
        <dbReference type="ARBA" id="ARBA00023304"/>
    </source>
</evidence>
<dbReference type="RefSeq" id="WP_048119777.1">
    <property type="nucleotide sequence ID" value="NZ_CP009520.1"/>
</dbReference>
<comment type="function">
    <text evidence="2 16">Acts on leucine, isoleucine and valine.</text>
</comment>
<dbReference type="PANTHER" id="PTHR42743:SF11">
    <property type="entry name" value="AMINODEOXYCHORISMATE LYASE"/>
    <property type="match status" value="1"/>
</dbReference>
<dbReference type="Gene3D" id="3.20.10.10">
    <property type="entry name" value="D-amino Acid Aminotransferase, subunit A, domain 2"/>
    <property type="match status" value="1"/>
</dbReference>
<dbReference type="GO" id="GO:0052655">
    <property type="term" value="F:L-valine-2-oxoglutarate transaminase activity"/>
    <property type="evidence" value="ECO:0007669"/>
    <property type="project" value="RHEA"/>
</dbReference>
<dbReference type="AlphaFoldDB" id="A0A0E3Q5G1"/>
<evidence type="ECO:0000256" key="8">
    <source>
        <dbReference type="ARBA" id="ARBA00022605"/>
    </source>
</evidence>
<evidence type="ECO:0000256" key="16">
    <source>
        <dbReference type="RuleBase" id="RU364094"/>
    </source>
</evidence>
<dbReference type="FunFam" id="3.20.10.10:FF:000002">
    <property type="entry name" value="D-alanine aminotransferase"/>
    <property type="match status" value="1"/>
</dbReference>
<keyword evidence="8 16" id="KW-0028">Amino-acid biosynthesis</keyword>
<evidence type="ECO:0000256" key="15">
    <source>
        <dbReference type="RuleBase" id="RU004106"/>
    </source>
</evidence>
<dbReference type="FunFam" id="3.30.470.10:FF:000006">
    <property type="entry name" value="Branched-chain-amino-acid aminotransferase"/>
    <property type="match status" value="1"/>
</dbReference>
<evidence type="ECO:0000256" key="7">
    <source>
        <dbReference type="ARBA" id="ARBA00022576"/>
    </source>
</evidence>
<dbReference type="EC" id="2.6.1.42" evidence="16"/>
<dbReference type="KEGG" id="mvc:MSVAZ_1373"/>
<keyword evidence="11 16" id="KW-0100">Branched-chain amino acid biosynthesis</keyword>
<keyword evidence="9 16" id="KW-0808">Transferase</keyword>
<dbReference type="Gene3D" id="3.30.470.10">
    <property type="match status" value="1"/>
</dbReference>
<keyword evidence="7 16" id="KW-0032">Aminotransferase</keyword>
<dbReference type="GO" id="GO:0008652">
    <property type="term" value="P:amino acid biosynthetic process"/>
    <property type="evidence" value="ECO:0007669"/>
    <property type="project" value="UniProtKB-KW"/>
</dbReference>
<dbReference type="NCBIfam" id="NF006185">
    <property type="entry name" value="PRK08320.1"/>
    <property type="match status" value="1"/>
</dbReference>
<evidence type="ECO:0000256" key="3">
    <source>
        <dbReference type="ARBA" id="ARBA00004824"/>
    </source>
</evidence>
<evidence type="ECO:0000256" key="12">
    <source>
        <dbReference type="ARBA" id="ARBA00048212"/>
    </source>
</evidence>
<dbReference type="InterPro" id="IPR043131">
    <property type="entry name" value="BCAT-like_N"/>
</dbReference>
<evidence type="ECO:0000256" key="6">
    <source>
        <dbReference type="ARBA" id="ARBA00009320"/>
    </source>
</evidence>
<dbReference type="STRING" id="1434123.MSVAZ_1373"/>
<comment type="pathway">
    <text evidence="5 16">Amino-acid biosynthesis; L-leucine biosynthesis; L-leucine from 3-methyl-2-oxobutanoate: step 4/4.</text>
</comment>
<dbReference type="Pfam" id="PF01063">
    <property type="entry name" value="Aminotran_4"/>
    <property type="match status" value="1"/>
</dbReference>
<name>A0A0E3Q5G1_9EURY</name>
<comment type="catalytic activity">
    <reaction evidence="12 16">
        <text>L-valine + 2-oxoglutarate = 3-methyl-2-oxobutanoate + L-glutamate</text>
        <dbReference type="Rhea" id="RHEA:24813"/>
        <dbReference type="ChEBI" id="CHEBI:11851"/>
        <dbReference type="ChEBI" id="CHEBI:16810"/>
        <dbReference type="ChEBI" id="CHEBI:29985"/>
        <dbReference type="ChEBI" id="CHEBI:57762"/>
        <dbReference type="EC" id="2.6.1.42"/>
    </reaction>
</comment>
<proteinExistence type="inferred from homology"/>
<keyword evidence="10 16" id="KW-0663">Pyridoxal phosphate</keyword>
<dbReference type="InterPro" id="IPR036038">
    <property type="entry name" value="Aminotransferase-like"/>
</dbReference>
<dbReference type="Proteomes" id="UP000033096">
    <property type="component" value="Chromosome"/>
</dbReference>
<dbReference type="GeneID" id="24809793"/>
<dbReference type="HOGENOM" id="CLU_020844_3_0_2"/>
<organism evidence="17 18">
    <name type="scientific">Methanosarcina vacuolata Z-761</name>
    <dbReference type="NCBI Taxonomy" id="1434123"/>
    <lineage>
        <taxon>Archaea</taxon>
        <taxon>Methanobacteriati</taxon>
        <taxon>Methanobacteriota</taxon>
        <taxon>Stenosarchaea group</taxon>
        <taxon>Methanomicrobia</taxon>
        <taxon>Methanosarcinales</taxon>
        <taxon>Methanosarcinaceae</taxon>
        <taxon>Methanosarcina</taxon>
    </lineage>
</organism>
<reference evidence="17 18" key="1">
    <citation type="submission" date="2014-07" db="EMBL/GenBank/DDBJ databases">
        <title>Methanogenic archaea and the global carbon cycle.</title>
        <authorList>
            <person name="Henriksen J.R."/>
            <person name="Luke J."/>
            <person name="Reinhart S."/>
            <person name="Benedict M.N."/>
            <person name="Youngblut N.D."/>
            <person name="Metcalf M.E."/>
            <person name="Whitaker R.J."/>
            <person name="Metcalf W.W."/>
        </authorList>
    </citation>
    <scope>NUCLEOTIDE SEQUENCE [LARGE SCALE GENOMIC DNA]</scope>
    <source>
        <strain evidence="17 18">Z-761</strain>
    </source>
</reference>
<evidence type="ECO:0000256" key="2">
    <source>
        <dbReference type="ARBA" id="ARBA00003109"/>
    </source>
</evidence>
<evidence type="ECO:0000256" key="9">
    <source>
        <dbReference type="ARBA" id="ARBA00022679"/>
    </source>
</evidence>
<evidence type="ECO:0000313" key="17">
    <source>
        <dbReference type="EMBL" id="AKB43642.1"/>
    </source>
</evidence>
<dbReference type="GO" id="GO:0052654">
    <property type="term" value="F:L-leucine-2-oxoglutarate transaminase activity"/>
    <property type="evidence" value="ECO:0007669"/>
    <property type="project" value="RHEA"/>
</dbReference>
<dbReference type="GO" id="GO:0009082">
    <property type="term" value="P:branched-chain amino acid biosynthetic process"/>
    <property type="evidence" value="ECO:0007669"/>
    <property type="project" value="UniProtKB-KW"/>
</dbReference>
<dbReference type="EMBL" id="CP009520">
    <property type="protein sequence ID" value="AKB43642.1"/>
    <property type="molecule type" value="Genomic_DNA"/>
</dbReference>
<dbReference type="CDD" id="cd01558">
    <property type="entry name" value="D-AAT_like"/>
    <property type="match status" value="1"/>
</dbReference>
<comment type="pathway">
    <text evidence="3 16">Amino-acid biosynthesis; L-isoleucine biosynthesis; L-isoleucine from 2-oxobutanoate: step 4/4.</text>
</comment>
<dbReference type="PATRIC" id="fig|1434123.4.peg.1633"/>
<dbReference type="GO" id="GO:0052656">
    <property type="term" value="F:L-isoleucine-2-oxoglutarate transaminase activity"/>
    <property type="evidence" value="ECO:0007669"/>
    <property type="project" value="RHEA"/>
</dbReference>